<dbReference type="EMBL" id="SMLW01000197">
    <property type="protein sequence ID" value="MTI23478.1"/>
    <property type="molecule type" value="Genomic_DNA"/>
</dbReference>
<dbReference type="CDD" id="cd06464">
    <property type="entry name" value="ACD_sHsps-like"/>
    <property type="match status" value="1"/>
</dbReference>
<feature type="coiled-coil region" evidence="3">
    <location>
        <begin position="73"/>
        <end position="100"/>
    </location>
</feature>
<dbReference type="InterPro" id="IPR031107">
    <property type="entry name" value="Small_HSP"/>
</dbReference>
<dbReference type="InterPro" id="IPR008978">
    <property type="entry name" value="HSP20-like_chaperone"/>
</dbReference>
<dbReference type="PANTHER" id="PTHR11527">
    <property type="entry name" value="HEAT-SHOCK PROTEIN 20 FAMILY MEMBER"/>
    <property type="match status" value="1"/>
</dbReference>
<dbReference type="Gene3D" id="2.60.40.790">
    <property type="match status" value="1"/>
</dbReference>
<evidence type="ECO:0000259" key="4">
    <source>
        <dbReference type="PROSITE" id="PS01031"/>
    </source>
</evidence>
<keyword evidence="3" id="KW-0175">Coiled coil</keyword>
<evidence type="ECO:0000256" key="3">
    <source>
        <dbReference type="SAM" id="Coils"/>
    </source>
</evidence>
<evidence type="ECO:0000256" key="2">
    <source>
        <dbReference type="RuleBase" id="RU003616"/>
    </source>
</evidence>
<name>A0ABW9RJ76_9BACT</name>
<keyword evidence="6" id="KW-1185">Reference proteome</keyword>
<organism evidence="5 6">
    <name type="scientific">Fulvivirga kasyanovii</name>
    <dbReference type="NCBI Taxonomy" id="396812"/>
    <lineage>
        <taxon>Bacteria</taxon>
        <taxon>Pseudomonadati</taxon>
        <taxon>Bacteroidota</taxon>
        <taxon>Cytophagia</taxon>
        <taxon>Cytophagales</taxon>
        <taxon>Fulvivirgaceae</taxon>
        <taxon>Fulvivirga</taxon>
    </lineage>
</organism>
<feature type="non-terminal residue" evidence="5">
    <location>
        <position position="128"/>
    </location>
</feature>
<sequence>MTLVRYNPLNDFVPGTFGDLIESVLRDKTNGNVNFKPAVDIFKGEKEIELQLFVPGMKKEDFNINLENNVLEISGERILKDELKEKLQKQESNYGKFRRAFTLSEDINQEKISANYADGILTIKLPLT</sequence>
<gene>
    <name evidence="5" type="ORF">E1163_00790</name>
</gene>
<comment type="similarity">
    <text evidence="1 2">Belongs to the small heat shock protein (HSP20) family.</text>
</comment>
<dbReference type="RefSeq" id="WP_155168622.1">
    <property type="nucleotide sequence ID" value="NZ_SMLW01000197.1"/>
</dbReference>
<reference evidence="5 6" key="1">
    <citation type="submission" date="2019-02" db="EMBL/GenBank/DDBJ databases">
        <authorList>
            <person name="Goldberg S.R."/>
            <person name="Haltli B.A."/>
            <person name="Correa H."/>
            <person name="Russell K.G."/>
        </authorList>
    </citation>
    <scope>NUCLEOTIDE SEQUENCE [LARGE SCALE GENOMIC DNA]</scope>
    <source>
        <strain evidence="5 6">JCM 16186</strain>
    </source>
</reference>
<proteinExistence type="inferred from homology"/>
<dbReference type="PROSITE" id="PS01031">
    <property type="entry name" value="SHSP"/>
    <property type="match status" value="1"/>
</dbReference>
<accession>A0ABW9RJ76</accession>
<comment type="caution">
    <text evidence="5">The sequence shown here is derived from an EMBL/GenBank/DDBJ whole genome shotgun (WGS) entry which is preliminary data.</text>
</comment>
<dbReference type="InterPro" id="IPR002068">
    <property type="entry name" value="A-crystallin/Hsp20_dom"/>
</dbReference>
<evidence type="ECO:0000313" key="5">
    <source>
        <dbReference type="EMBL" id="MTI23478.1"/>
    </source>
</evidence>
<protein>
    <submittedName>
        <fullName evidence="5">Hsp20/alpha crystallin family protein</fullName>
    </submittedName>
</protein>
<dbReference type="SUPFAM" id="SSF49764">
    <property type="entry name" value="HSP20-like chaperones"/>
    <property type="match status" value="1"/>
</dbReference>
<dbReference type="Pfam" id="PF00011">
    <property type="entry name" value="HSP20"/>
    <property type="match status" value="1"/>
</dbReference>
<dbReference type="Proteomes" id="UP000798808">
    <property type="component" value="Unassembled WGS sequence"/>
</dbReference>
<evidence type="ECO:0000256" key="1">
    <source>
        <dbReference type="PROSITE-ProRule" id="PRU00285"/>
    </source>
</evidence>
<feature type="domain" description="SHSP" evidence="4">
    <location>
        <begin position="30"/>
        <end position="128"/>
    </location>
</feature>
<evidence type="ECO:0000313" key="6">
    <source>
        <dbReference type="Proteomes" id="UP000798808"/>
    </source>
</evidence>